<evidence type="ECO:0000256" key="3">
    <source>
        <dbReference type="ARBA" id="ARBA00023163"/>
    </source>
</evidence>
<evidence type="ECO:0000313" key="6">
    <source>
        <dbReference type="Proteomes" id="UP000516117"/>
    </source>
</evidence>
<dbReference type="RefSeq" id="WP_187720763.1">
    <property type="nucleotide sequence ID" value="NZ_BAABBL010000005.1"/>
</dbReference>
<dbReference type="Pfam" id="PF00356">
    <property type="entry name" value="LacI"/>
    <property type="match status" value="1"/>
</dbReference>
<dbReference type="InterPro" id="IPR000843">
    <property type="entry name" value="HTH_LacI"/>
</dbReference>
<evidence type="ECO:0000256" key="2">
    <source>
        <dbReference type="ARBA" id="ARBA00023125"/>
    </source>
</evidence>
<dbReference type="Pfam" id="PF13377">
    <property type="entry name" value="Peripla_BP_3"/>
    <property type="match status" value="1"/>
</dbReference>
<reference evidence="5 6" key="1">
    <citation type="submission" date="2020-08" db="EMBL/GenBank/DDBJ databases">
        <title>Genome sequence of Tessaracoccus defluvii JCM 17540T.</title>
        <authorList>
            <person name="Hyun D.-W."/>
            <person name="Bae J.-W."/>
        </authorList>
    </citation>
    <scope>NUCLEOTIDE SEQUENCE [LARGE SCALE GENOMIC DNA]</scope>
    <source>
        <strain evidence="5 6">JCM 17540</strain>
    </source>
</reference>
<dbReference type="GO" id="GO:0000976">
    <property type="term" value="F:transcription cis-regulatory region binding"/>
    <property type="evidence" value="ECO:0007669"/>
    <property type="project" value="TreeGrafter"/>
</dbReference>
<dbReference type="GO" id="GO:0003700">
    <property type="term" value="F:DNA-binding transcription factor activity"/>
    <property type="evidence" value="ECO:0007669"/>
    <property type="project" value="TreeGrafter"/>
</dbReference>
<protein>
    <submittedName>
        <fullName evidence="5">LacI family DNA-binding transcriptional regulator</fullName>
    </submittedName>
</protein>
<dbReference type="InterPro" id="IPR010982">
    <property type="entry name" value="Lambda_DNA-bd_dom_sf"/>
</dbReference>
<dbReference type="InterPro" id="IPR028082">
    <property type="entry name" value="Peripla_BP_I"/>
</dbReference>
<evidence type="ECO:0000313" key="5">
    <source>
        <dbReference type="EMBL" id="QNP55634.1"/>
    </source>
</evidence>
<name>A0A7H0H518_9ACTN</name>
<dbReference type="PANTHER" id="PTHR30146">
    <property type="entry name" value="LACI-RELATED TRANSCRIPTIONAL REPRESSOR"/>
    <property type="match status" value="1"/>
</dbReference>
<feature type="domain" description="HTH lacI-type" evidence="4">
    <location>
        <begin position="5"/>
        <end position="59"/>
    </location>
</feature>
<dbReference type="AlphaFoldDB" id="A0A7H0H518"/>
<keyword evidence="6" id="KW-1185">Reference proteome</keyword>
<organism evidence="5 6">
    <name type="scientific">Tessaracoccus defluvii</name>
    <dbReference type="NCBI Taxonomy" id="1285901"/>
    <lineage>
        <taxon>Bacteria</taxon>
        <taxon>Bacillati</taxon>
        <taxon>Actinomycetota</taxon>
        <taxon>Actinomycetes</taxon>
        <taxon>Propionibacteriales</taxon>
        <taxon>Propionibacteriaceae</taxon>
        <taxon>Tessaracoccus</taxon>
    </lineage>
</organism>
<dbReference type="EMBL" id="CP060789">
    <property type="protein sequence ID" value="QNP55634.1"/>
    <property type="molecule type" value="Genomic_DNA"/>
</dbReference>
<dbReference type="PANTHER" id="PTHR30146:SF109">
    <property type="entry name" value="HTH-TYPE TRANSCRIPTIONAL REGULATOR GALS"/>
    <property type="match status" value="1"/>
</dbReference>
<keyword evidence="1" id="KW-0805">Transcription regulation</keyword>
<dbReference type="Gene3D" id="1.10.260.40">
    <property type="entry name" value="lambda repressor-like DNA-binding domains"/>
    <property type="match status" value="1"/>
</dbReference>
<accession>A0A7H0H518</accession>
<evidence type="ECO:0000256" key="1">
    <source>
        <dbReference type="ARBA" id="ARBA00023015"/>
    </source>
</evidence>
<dbReference type="SUPFAM" id="SSF47413">
    <property type="entry name" value="lambda repressor-like DNA-binding domains"/>
    <property type="match status" value="1"/>
</dbReference>
<dbReference type="SMART" id="SM00354">
    <property type="entry name" value="HTH_LACI"/>
    <property type="match status" value="1"/>
</dbReference>
<dbReference type="CDD" id="cd01392">
    <property type="entry name" value="HTH_LacI"/>
    <property type="match status" value="1"/>
</dbReference>
<dbReference type="PROSITE" id="PS50932">
    <property type="entry name" value="HTH_LACI_2"/>
    <property type="match status" value="1"/>
</dbReference>
<keyword evidence="3" id="KW-0804">Transcription</keyword>
<keyword evidence="2 5" id="KW-0238">DNA-binding</keyword>
<evidence type="ECO:0000259" key="4">
    <source>
        <dbReference type="PROSITE" id="PS50932"/>
    </source>
</evidence>
<sequence length="334" mass="35362">MTSRPTLQDVAALAGVSAKTVSNVLLGRPNASSATRERVLAAVEQVGYVANPAGRGLVSGRTGRVAIVVPNLHQPYFAEMAERLMVELESHALATTLVVVRSGEEERRVVLGESTPGVDGVIILPHMLPWALPEGGTLPRPVVQLGSTATPGIDWVAMGERTGMRLVTEHLLAQGHRRFVVLWNAEVGDEPGERFGGILDALGTVGIGRDDVTVVAGSDWDRRESGYEAMAGLLRSGRDFDAIISVNDALAVGAMRALADAGLRIPEDVAISGFDDTEEGAFTSPPLTSVSPEQAEMAHSAVRLLLERMNGYAGPAREVLTGAHLVSRASTVRR</sequence>
<dbReference type="InterPro" id="IPR046335">
    <property type="entry name" value="LacI/GalR-like_sensor"/>
</dbReference>
<proteinExistence type="predicted"/>
<dbReference type="KEGG" id="tdf:H9L22_15940"/>
<dbReference type="CDD" id="cd06267">
    <property type="entry name" value="PBP1_LacI_sugar_binding-like"/>
    <property type="match status" value="1"/>
</dbReference>
<dbReference type="SUPFAM" id="SSF53822">
    <property type="entry name" value="Periplasmic binding protein-like I"/>
    <property type="match status" value="1"/>
</dbReference>
<dbReference type="Gene3D" id="3.40.50.2300">
    <property type="match status" value="2"/>
</dbReference>
<gene>
    <name evidence="5" type="ORF">H9L22_15940</name>
</gene>
<dbReference type="PROSITE" id="PS00356">
    <property type="entry name" value="HTH_LACI_1"/>
    <property type="match status" value="1"/>
</dbReference>
<dbReference type="Proteomes" id="UP000516117">
    <property type="component" value="Chromosome"/>
</dbReference>